<keyword evidence="3" id="KW-1185">Reference proteome</keyword>
<gene>
    <name evidence="2" type="ORF">QO016_003903</name>
</gene>
<evidence type="ECO:0000313" key="3">
    <source>
        <dbReference type="Proteomes" id="UP001236369"/>
    </source>
</evidence>
<dbReference type="PANTHER" id="PTHR43685">
    <property type="entry name" value="GLYCOSYLTRANSFERASE"/>
    <property type="match status" value="1"/>
</dbReference>
<evidence type="ECO:0000259" key="1">
    <source>
        <dbReference type="Pfam" id="PF00535"/>
    </source>
</evidence>
<protein>
    <submittedName>
        <fullName evidence="2">Glycosyltransferase involved in cell wall biosynthesis/uncharacterized coiled-coil protein SlyX</fullName>
    </submittedName>
</protein>
<evidence type="ECO:0000313" key="2">
    <source>
        <dbReference type="EMBL" id="MDQ0444393.1"/>
    </source>
</evidence>
<dbReference type="InterPro" id="IPR050834">
    <property type="entry name" value="Glycosyltransf_2"/>
</dbReference>
<feature type="domain" description="Glycosyltransferase 2-like" evidence="1">
    <location>
        <begin position="290"/>
        <end position="458"/>
    </location>
</feature>
<dbReference type="Gene3D" id="3.90.550.10">
    <property type="entry name" value="Spore Coat Polysaccharide Biosynthesis Protein SpsA, Chain A"/>
    <property type="match status" value="1"/>
</dbReference>
<dbReference type="Pfam" id="PF00535">
    <property type="entry name" value="Glycos_transf_2"/>
    <property type="match status" value="1"/>
</dbReference>
<comment type="caution">
    <text evidence="2">The sequence shown here is derived from an EMBL/GenBank/DDBJ whole genome shotgun (WGS) entry which is preliminary data.</text>
</comment>
<dbReference type="Proteomes" id="UP001236369">
    <property type="component" value="Unassembled WGS sequence"/>
</dbReference>
<sequence>MKTPIVHLYTICWDEADMLGFFFRHYDPWVDRYVIYDDGSTDGSLDILHAHPKVELRRFVRTNAESFVLSHRALQNEVWKESRGLADWIVVTAIDEHLHVPGREMAGYLAEEADRGVTLIPALGFDLNHLDMPDDVGLLTQRIIHGRPRIAFNKLSLFKPEALRETGFGPGRHGAVPQGDLCLPAQDNLVLWHYKHLGFIRNANREALQAERLGQVDRAQGLGQHYLWGRERLRAFWDEMDRESVDLTQVVPNEVCIRPLWWEEQALRRADPTPLPPLVPATPGAAPTVSVLVKSFQHVRYVRQTIESLLAQSFQDFEIVVTDDGSTDGTADILRSFTDPRIRLECWPENRGISAAMNATIARARGRYLAILNSDDWALPGRLRRQVAFLDAHPEVSLVFGLPRPVDEDGLPTTAFNDFAYALRFAPFPRRAWLRHFFFQGNVLNAPTAMIRREAYEAVGPYDPRLTNLQDFDMWIRMLMAGHGIHLLPEPLTAFRIRANHANTSAPSPETRLRSSFEHAKVLGRFAEFDDPLYREVFDEEGDVQPGEEIALRVAALSLRIGTIEHRNFAMETLFARAQTIDRATRLREWGGQVDALNIRAVEERDARIAGLHEVLAERDRTLAERKNAVAERDRSLAKHVDLVATLEVALAQRRSEETEQRSAHTAAVAALRAEVCDLEARLAGASASLAWMRSRLTWRLTVPLRLLARHQRRIRQRIGAWL</sequence>
<dbReference type="EMBL" id="JAUSVV010000011">
    <property type="protein sequence ID" value="MDQ0444393.1"/>
    <property type="molecule type" value="Genomic_DNA"/>
</dbReference>
<reference evidence="2 3" key="1">
    <citation type="submission" date="2023-07" db="EMBL/GenBank/DDBJ databases">
        <title>Genomic Encyclopedia of Type Strains, Phase IV (KMG-IV): sequencing the most valuable type-strain genomes for metagenomic binning, comparative biology and taxonomic classification.</title>
        <authorList>
            <person name="Goeker M."/>
        </authorList>
    </citation>
    <scope>NUCLEOTIDE SEQUENCE [LARGE SCALE GENOMIC DNA]</scope>
    <source>
        <strain evidence="2 3">DSM 19562</strain>
    </source>
</reference>
<name>A0ABU0HPZ6_9HYPH</name>
<dbReference type="InterPro" id="IPR001173">
    <property type="entry name" value="Glyco_trans_2-like"/>
</dbReference>
<accession>A0ABU0HPZ6</accession>
<dbReference type="Pfam" id="PF13704">
    <property type="entry name" value="Glyco_tranf_2_4"/>
    <property type="match status" value="1"/>
</dbReference>
<dbReference type="PANTHER" id="PTHR43685:SF11">
    <property type="entry name" value="GLYCOSYLTRANSFERASE TAGX-RELATED"/>
    <property type="match status" value="1"/>
</dbReference>
<dbReference type="SUPFAM" id="SSF53448">
    <property type="entry name" value="Nucleotide-diphospho-sugar transferases"/>
    <property type="match status" value="2"/>
</dbReference>
<organism evidence="2 3">
    <name type="scientific">Methylobacterium persicinum</name>
    <dbReference type="NCBI Taxonomy" id="374426"/>
    <lineage>
        <taxon>Bacteria</taxon>
        <taxon>Pseudomonadati</taxon>
        <taxon>Pseudomonadota</taxon>
        <taxon>Alphaproteobacteria</taxon>
        <taxon>Hyphomicrobiales</taxon>
        <taxon>Methylobacteriaceae</taxon>
        <taxon>Methylobacterium</taxon>
    </lineage>
</organism>
<proteinExistence type="predicted"/>
<dbReference type="InterPro" id="IPR029044">
    <property type="entry name" value="Nucleotide-diphossugar_trans"/>
</dbReference>
<dbReference type="RefSeq" id="WP_238247262.1">
    <property type="nucleotide sequence ID" value="NZ_BPQX01000007.1"/>
</dbReference>